<dbReference type="Gene3D" id="3.40.50.150">
    <property type="entry name" value="Vaccinia Virus protein VP39"/>
    <property type="match status" value="1"/>
</dbReference>
<dbReference type="Proteomes" id="UP000799770">
    <property type="component" value="Unassembled WGS sequence"/>
</dbReference>
<dbReference type="Pfam" id="PF08242">
    <property type="entry name" value="Methyltransf_12"/>
    <property type="match status" value="1"/>
</dbReference>
<gene>
    <name evidence="4" type="ORF">BDV96DRAFT_566865</name>
</gene>
<evidence type="ECO:0000259" key="2">
    <source>
        <dbReference type="Pfam" id="PF08242"/>
    </source>
</evidence>
<evidence type="ECO:0000313" key="4">
    <source>
        <dbReference type="EMBL" id="KAF2120206.1"/>
    </source>
</evidence>
<dbReference type="OrthoDB" id="329835at2759"/>
<evidence type="ECO:0000259" key="3">
    <source>
        <dbReference type="Pfam" id="PF18558"/>
    </source>
</evidence>
<feature type="domain" description="Methyltransferase type 12" evidence="2">
    <location>
        <begin position="209"/>
        <end position="308"/>
    </location>
</feature>
<dbReference type="GO" id="GO:0032259">
    <property type="term" value="P:methylation"/>
    <property type="evidence" value="ECO:0007669"/>
    <property type="project" value="UniProtKB-KW"/>
</dbReference>
<accession>A0A6A5ZM07</accession>
<organism evidence="4 5">
    <name type="scientific">Lophiotrema nucula</name>
    <dbReference type="NCBI Taxonomy" id="690887"/>
    <lineage>
        <taxon>Eukaryota</taxon>
        <taxon>Fungi</taxon>
        <taxon>Dikarya</taxon>
        <taxon>Ascomycota</taxon>
        <taxon>Pezizomycotina</taxon>
        <taxon>Dothideomycetes</taxon>
        <taxon>Pleosporomycetidae</taxon>
        <taxon>Pleosporales</taxon>
        <taxon>Lophiotremataceae</taxon>
        <taxon>Lophiotrema</taxon>
    </lineage>
</organism>
<dbReference type="InterPro" id="IPR029063">
    <property type="entry name" value="SAM-dependent_MTases_sf"/>
</dbReference>
<evidence type="ECO:0000256" key="1">
    <source>
        <dbReference type="ARBA" id="ARBA00022679"/>
    </source>
</evidence>
<dbReference type="InterPro" id="IPR041068">
    <property type="entry name" value="HTH_51"/>
</dbReference>
<keyword evidence="1 4" id="KW-0808">Transferase</keyword>
<name>A0A6A5ZM07_9PLEO</name>
<protein>
    <submittedName>
        <fullName evidence="4">Methyltransferase domain-containing protein</fullName>
    </submittedName>
</protein>
<evidence type="ECO:0000313" key="5">
    <source>
        <dbReference type="Proteomes" id="UP000799770"/>
    </source>
</evidence>
<dbReference type="CDD" id="cd02440">
    <property type="entry name" value="AdoMet_MTases"/>
    <property type="match status" value="1"/>
</dbReference>
<keyword evidence="4" id="KW-0489">Methyltransferase</keyword>
<feature type="domain" description="Methyltransferase fungal type helix-turn-helix" evidence="3">
    <location>
        <begin position="21"/>
        <end position="106"/>
    </location>
</feature>
<dbReference type="PANTHER" id="PTHR45681:SF6">
    <property type="entry name" value="POLYKETIDE SYNTHASE 37"/>
    <property type="match status" value="1"/>
</dbReference>
<reference evidence="4" key="1">
    <citation type="journal article" date="2020" name="Stud. Mycol.">
        <title>101 Dothideomycetes genomes: a test case for predicting lifestyles and emergence of pathogens.</title>
        <authorList>
            <person name="Haridas S."/>
            <person name="Albert R."/>
            <person name="Binder M."/>
            <person name="Bloem J."/>
            <person name="Labutti K."/>
            <person name="Salamov A."/>
            <person name="Andreopoulos B."/>
            <person name="Baker S."/>
            <person name="Barry K."/>
            <person name="Bills G."/>
            <person name="Bluhm B."/>
            <person name="Cannon C."/>
            <person name="Castanera R."/>
            <person name="Culley D."/>
            <person name="Daum C."/>
            <person name="Ezra D."/>
            <person name="Gonzalez J."/>
            <person name="Henrissat B."/>
            <person name="Kuo A."/>
            <person name="Liang C."/>
            <person name="Lipzen A."/>
            <person name="Lutzoni F."/>
            <person name="Magnuson J."/>
            <person name="Mondo S."/>
            <person name="Nolan M."/>
            <person name="Ohm R."/>
            <person name="Pangilinan J."/>
            <person name="Park H.-J."/>
            <person name="Ramirez L."/>
            <person name="Alfaro M."/>
            <person name="Sun H."/>
            <person name="Tritt A."/>
            <person name="Yoshinaga Y."/>
            <person name="Zwiers L.-H."/>
            <person name="Turgeon B."/>
            <person name="Goodwin S."/>
            <person name="Spatafora J."/>
            <person name="Crous P."/>
            <person name="Grigoriev I."/>
        </authorList>
    </citation>
    <scope>NUCLEOTIDE SEQUENCE</scope>
    <source>
        <strain evidence="4">CBS 627.86</strain>
    </source>
</reference>
<dbReference type="EMBL" id="ML977314">
    <property type="protein sequence ID" value="KAF2120206.1"/>
    <property type="molecule type" value="Genomic_DNA"/>
</dbReference>
<dbReference type="Pfam" id="PF18558">
    <property type="entry name" value="HTH_51"/>
    <property type="match status" value="1"/>
</dbReference>
<dbReference type="AlphaFoldDB" id="A0A6A5ZM07"/>
<keyword evidence="5" id="KW-1185">Reference proteome</keyword>
<dbReference type="GO" id="GO:0008168">
    <property type="term" value="F:methyltransferase activity"/>
    <property type="evidence" value="ECO:0007669"/>
    <property type="project" value="UniProtKB-KW"/>
</dbReference>
<dbReference type="PANTHER" id="PTHR45681">
    <property type="entry name" value="POLYKETIDE SYNTHASE 44-RELATED"/>
    <property type="match status" value="1"/>
</dbReference>
<dbReference type="InterPro" id="IPR050444">
    <property type="entry name" value="Polyketide_Synthase"/>
</dbReference>
<sequence length="385" mass="42663">MPSVSYGYLDPDTVLETFGDARDATDSYIGKSKLLNTYSAEWMPKSDQVAIAIFCNALEELGCPIRSAATGTKLERVTSESHAKLLNHMYAQLERKARLIRINGNAIIRTDVPCPPADIETPLNELLRDRPGQETEVRLMKLMGRNYGQCIGGKVDAVQLLFGDEETRALLTKTYSSSEANAVLLKQLADFIEAVAGTWPTKTAPLRILEVGAGTGGTTSWLLPALARLDVPIVYTFTDIGPVFVTEASKTFKDYPFVEYKVLDIEQEPGPELLDSQHIIIGTNVIHATKDVIKSLKNVHKLLRPDGFVLIGEMVEQMLWADIVYGLISGFWRFEDGRRQATQTVQGWEKTFTSAGYGHVDWTQGKRPEALLHALIFAMASDPEI</sequence>
<proteinExistence type="predicted"/>
<dbReference type="InterPro" id="IPR013217">
    <property type="entry name" value="Methyltransf_12"/>
</dbReference>
<dbReference type="SUPFAM" id="SSF53335">
    <property type="entry name" value="S-adenosyl-L-methionine-dependent methyltransferases"/>
    <property type="match status" value="1"/>
</dbReference>